<proteinExistence type="predicted"/>
<dbReference type="SUPFAM" id="SSF48498">
    <property type="entry name" value="Tetracyclin repressor-like, C-terminal domain"/>
    <property type="match status" value="1"/>
</dbReference>
<organism evidence="6 7">
    <name type="scientific">Stackebrandtia nassauensis (strain DSM 44728 / CIP 108903 / NRRL B-16338 / NBRC 102104 / LLR-40K-21)</name>
    <dbReference type="NCBI Taxonomy" id="446470"/>
    <lineage>
        <taxon>Bacteria</taxon>
        <taxon>Bacillati</taxon>
        <taxon>Actinomycetota</taxon>
        <taxon>Actinomycetes</taxon>
        <taxon>Glycomycetales</taxon>
        <taxon>Glycomycetaceae</taxon>
        <taxon>Stackebrandtia</taxon>
    </lineage>
</organism>
<dbReference type="InterPro" id="IPR036271">
    <property type="entry name" value="Tet_transcr_reg_TetR-rel_C_sf"/>
</dbReference>
<name>D3Q870_STANL</name>
<evidence type="ECO:0000256" key="4">
    <source>
        <dbReference type="PROSITE-ProRule" id="PRU00335"/>
    </source>
</evidence>
<dbReference type="InterPro" id="IPR050109">
    <property type="entry name" value="HTH-type_TetR-like_transc_reg"/>
</dbReference>
<dbReference type="GO" id="GO:0003700">
    <property type="term" value="F:DNA-binding transcription factor activity"/>
    <property type="evidence" value="ECO:0007669"/>
    <property type="project" value="TreeGrafter"/>
</dbReference>
<dbReference type="PROSITE" id="PS50977">
    <property type="entry name" value="HTH_TETR_2"/>
    <property type="match status" value="1"/>
</dbReference>
<keyword evidence="3" id="KW-0804">Transcription</keyword>
<dbReference type="HOGENOM" id="CLU_069356_38_2_11"/>
<dbReference type="KEGG" id="sna:Snas_2768"/>
<feature type="DNA-binding region" description="H-T-H motif" evidence="4">
    <location>
        <begin position="28"/>
        <end position="47"/>
    </location>
</feature>
<evidence type="ECO:0000313" key="7">
    <source>
        <dbReference type="Proteomes" id="UP000000844"/>
    </source>
</evidence>
<reference evidence="6 7" key="1">
    <citation type="journal article" date="2009" name="Stand. Genomic Sci.">
        <title>Complete genome sequence of Stackebrandtia nassauensis type strain (LLR-40K-21).</title>
        <authorList>
            <person name="Munk C."/>
            <person name="Lapidus A."/>
            <person name="Copeland A."/>
            <person name="Jando M."/>
            <person name="Mayilraj S."/>
            <person name="Glavina Del Rio T."/>
            <person name="Nolan M."/>
            <person name="Chen F."/>
            <person name="Lucas S."/>
            <person name="Tice H."/>
            <person name="Cheng J.F."/>
            <person name="Han C."/>
            <person name="Detter J.C."/>
            <person name="Bruce D."/>
            <person name="Goodwin L."/>
            <person name="Chain P."/>
            <person name="Pitluck S."/>
            <person name="Goker M."/>
            <person name="Ovchinikova G."/>
            <person name="Pati A."/>
            <person name="Ivanova N."/>
            <person name="Mavromatis K."/>
            <person name="Chen A."/>
            <person name="Palaniappan K."/>
            <person name="Land M."/>
            <person name="Hauser L."/>
            <person name="Chang Y.J."/>
            <person name="Jeffries C.D."/>
            <person name="Bristow J."/>
            <person name="Eisen J.A."/>
            <person name="Markowitz V."/>
            <person name="Hugenholtz P."/>
            <person name="Kyrpides N.C."/>
            <person name="Klenk H.P."/>
        </authorList>
    </citation>
    <scope>NUCLEOTIDE SEQUENCE [LARGE SCALE GENOMIC DNA]</scope>
    <source>
        <strain evidence="7">DSM 44728 / CIP 108903 / NRRL B-16338 / NBRC 102104 / LLR-40K-21</strain>
    </source>
</reference>
<evidence type="ECO:0000259" key="5">
    <source>
        <dbReference type="PROSITE" id="PS50977"/>
    </source>
</evidence>
<evidence type="ECO:0000256" key="1">
    <source>
        <dbReference type="ARBA" id="ARBA00023015"/>
    </source>
</evidence>
<keyword evidence="2 4" id="KW-0238">DNA-binding</keyword>
<dbReference type="InterPro" id="IPR009057">
    <property type="entry name" value="Homeodomain-like_sf"/>
</dbReference>
<gene>
    <name evidence="6" type="ordered locus">Snas_2768</name>
</gene>
<protein>
    <submittedName>
        <fullName evidence="6">Transcriptional regulator, TetR family</fullName>
    </submittedName>
</protein>
<dbReference type="PANTHER" id="PTHR30055:SF234">
    <property type="entry name" value="HTH-TYPE TRANSCRIPTIONAL REGULATOR BETI"/>
    <property type="match status" value="1"/>
</dbReference>
<sequence length="192" mass="20054">MVRVNIRSGRRDLLEVAAEVLTTDPTASLGDVAAAAGISRTTLHSRYPKRDDLLLAVSRDAVARISEGIAEVGLPGADGTAAEHADGLRRLIATLVPLGARMHFLLRHSSADLDADLAANVAALDEPIDAFVREAQRAGVVKPELAPWWVISTLYSLTYAAWDGVAAGRLAPLDAPSQVFDTLLGGIGGGAA</sequence>
<evidence type="ECO:0000256" key="3">
    <source>
        <dbReference type="ARBA" id="ARBA00023163"/>
    </source>
</evidence>
<keyword evidence="7" id="KW-1185">Reference proteome</keyword>
<feature type="domain" description="HTH tetR-type" evidence="5">
    <location>
        <begin position="7"/>
        <end position="65"/>
    </location>
</feature>
<dbReference type="SUPFAM" id="SSF46689">
    <property type="entry name" value="Homeodomain-like"/>
    <property type="match status" value="1"/>
</dbReference>
<dbReference type="PANTHER" id="PTHR30055">
    <property type="entry name" value="HTH-TYPE TRANSCRIPTIONAL REGULATOR RUTR"/>
    <property type="match status" value="1"/>
</dbReference>
<dbReference type="AlphaFoldDB" id="D3Q870"/>
<dbReference type="Gene3D" id="1.10.357.10">
    <property type="entry name" value="Tetracycline Repressor, domain 2"/>
    <property type="match status" value="1"/>
</dbReference>
<accession>D3Q870</accession>
<evidence type="ECO:0000256" key="2">
    <source>
        <dbReference type="ARBA" id="ARBA00023125"/>
    </source>
</evidence>
<keyword evidence="1" id="KW-0805">Transcription regulation</keyword>
<dbReference type="EMBL" id="CP001778">
    <property type="protein sequence ID" value="ADD42444.1"/>
    <property type="molecule type" value="Genomic_DNA"/>
</dbReference>
<dbReference type="GO" id="GO:0000976">
    <property type="term" value="F:transcription cis-regulatory region binding"/>
    <property type="evidence" value="ECO:0007669"/>
    <property type="project" value="TreeGrafter"/>
</dbReference>
<dbReference type="InterPro" id="IPR001647">
    <property type="entry name" value="HTH_TetR"/>
</dbReference>
<dbReference type="eggNOG" id="COG1309">
    <property type="taxonomic scope" value="Bacteria"/>
</dbReference>
<dbReference type="Proteomes" id="UP000000844">
    <property type="component" value="Chromosome"/>
</dbReference>
<dbReference type="STRING" id="446470.Snas_2768"/>
<evidence type="ECO:0000313" key="6">
    <source>
        <dbReference type="EMBL" id="ADD42444.1"/>
    </source>
</evidence>